<keyword evidence="2" id="KW-1185">Reference proteome</keyword>
<dbReference type="Proteomes" id="UP001291623">
    <property type="component" value="Unassembled WGS sequence"/>
</dbReference>
<evidence type="ECO:0000313" key="2">
    <source>
        <dbReference type="Proteomes" id="UP001291623"/>
    </source>
</evidence>
<comment type="caution">
    <text evidence="1">The sequence shown here is derived from an EMBL/GenBank/DDBJ whole genome shotgun (WGS) entry which is preliminary data.</text>
</comment>
<proteinExistence type="predicted"/>
<dbReference type="EMBL" id="JAVYJV010000012">
    <property type="protein sequence ID" value="KAK4357484.1"/>
    <property type="molecule type" value="Genomic_DNA"/>
</dbReference>
<accession>A0AAE1RUI0</accession>
<protein>
    <submittedName>
        <fullName evidence="1">Uncharacterized protein</fullName>
    </submittedName>
</protein>
<evidence type="ECO:0000313" key="1">
    <source>
        <dbReference type="EMBL" id="KAK4357484.1"/>
    </source>
</evidence>
<name>A0AAE1RUI0_9SOLA</name>
<organism evidence="1 2">
    <name type="scientific">Anisodus tanguticus</name>
    <dbReference type="NCBI Taxonomy" id="243964"/>
    <lineage>
        <taxon>Eukaryota</taxon>
        <taxon>Viridiplantae</taxon>
        <taxon>Streptophyta</taxon>
        <taxon>Embryophyta</taxon>
        <taxon>Tracheophyta</taxon>
        <taxon>Spermatophyta</taxon>
        <taxon>Magnoliopsida</taxon>
        <taxon>eudicotyledons</taxon>
        <taxon>Gunneridae</taxon>
        <taxon>Pentapetalae</taxon>
        <taxon>asterids</taxon>
        <taxon>lamiids</taxon>
        <taxon>Solanales</taxon>
        <taxon>Solanaceae</taxon>
        <taxon>Solanoideae</taxon>
        <taxon>Hyoscyameae</taxon>
        <taxon>Anisodus</taxon>
    </lineage>
</organism>
<sequence>MDCKVKEKIKALNIDEDLRDTLSKLLLNSEPENSCFKSDIAQDSSSDEDIRVLNNKKYISSYTKEECMPCQLEQPFSSNNKEEDEFYNIFSQFKDMNVNVLNGNNLMELLRMIKDPNTRS</sequence>
<dbReference type="AlphaFoldDB" id="A0AAE1RUI0"/>
<reference evidence="1" key="1">
    <citation type="submission" date="2023-12" db="EMBL/GenBank/DDBJ databases">
        <title>Genome assembly of Anisodus tanguticus.</title>
        <authorList>
            <person name="Wang Y.-J."/>
        </authorList>
    </citation>
    <scope>NUCLEOTIDE SEQUENCE</scope>
    <source>
        <strain evidence="1">KB-2021</strain>
        <tissue evidence="1">Leaf</tissue>
    </source>
</reference>
<gene>
    <name evidence="1" type="ORF">RND71_023094</name>
</gene>